<protein>
    <submittedName>
        <fullName evidence="4">Uncharacterized protein</fullName>
    </submittedName>
</protein>
<dbReference type="Gene3D" id="1.25.40.10">
    <property type="entry name" value="Tetratricopeptide repeat domain"/>
    <property type="match status" value="1"/>
</dbReference>
<gene>
    <name evidence="4" type="ORF">CAMP_LOCUS228</name>
</gene>
<feature type="repeat" description="TPR" evidence="1">
    <location>
        <begin position="18"/>
        <end position="51"/>
    </location>
</feature>
<feature type="region of interest" description="Disordered" evidence="3">
    <location>
        <begin position="182"/>
        <end position="216"/>
    </location>
</feature>
<dbReference type="EMBL" id="CANHGI010000001">
    <property type="protein sequence ID" value="CAI5437591.1"/>
    <property type="molecule type" value="Genomic_DNA"/>
</dbReference>
<proteinExistence type="predicted"/>
<dbReference type="PANTHER" id="PTHR46014:SF1">
    <property type="entry name" value="TETRATRICOPEPTIDE REPEAT PROTEIN 1"/>
    <property type="match status" value="1"/>
</dbReference>
<organism evidence="4 5">
    <name type="scientific">Caenorhabditis angaria</name>
    <dbReference type="NCBI Taxonomy" id="860376"/>
    <lineage>
        <taxon>Eukaryota</taxon>
        <taxon>Metazoa</taxon>
        <taxon>Ecdysozoa</taxon>
        <taxon>Nematoda</taxon>
        <taxon>Chromadorea</taxon>
        <taxon>Rhabditida</taxon>
        <taxon>Rhabditina</taxon>
        <taxon>Rhabditomorpha</taxon>
        <taxon>Rhabditoidea</taxon>
        <taxon>Rhabditidae</taxon>
        <taxon>Peloderinae</taxon>
        <taxon>Caenorhabditis</taxon>
    </lineage>
</organism>
<dbReference type="InterPro" id="IPR019734">
    <property type="entry name" value="TPR_rpt"/>
</dbReference>
<dbReference type="PROSITE" id="PS50005">
    <property type="entry name" value="TPR"/>
    <property type="match status" value="1"/>
</dbReference>
<feature type="coiled-coil region" evidence="2">
    <location>
        <begin position="56"/>
        <end position="125"/>
    </location>
</feature>
<feature type="compositionally biased region" description="Low complexity" evidence="3">
    <location>
        <begin position="182"/>
        <end position="200"/>
    </location>
</feature>
<dbReference type="SMART" id="SM00028">
    <property type="entry name" value="TPR"/>
    <property type="match status" value="3"/>
</dbReference>
<accession>A0A9P1I2M5</accession>
<dbReference type="PANTHER" id="PTHR46014">
    <property type="entry name" value="TETRATRICOPEPTIDE REPEAT PROTEIN 1"/>
    <property type="match status" value="1"/>
</dbReference>
<dbReference type="InterPro" id="IPR052769">
    <property type="entry name" value="TPR_domain_protein"/>
</dbReference>
<sequence>MAIIEEFVEGEEDILDKCENLKKEGNSKFAEGKYEEAEKIYKEAFELCPETSNELKAILLSNLAAAQIKLEKWQNAAESATNAIELGVKNEKALERRAFAYSNISEKYESAIEDYQKLAEICEKRRKNEFDRKIQDLNLKIGERNEALKKDVMEKLKGFGDFCLRPFGLSTDSFELKQNEQGGYSVQMKQQQQQSQEGESAAPNNSDVRQTRHRIQHKDTTHVYHLERNKKVYTFEFPDGVKIVDVQTKMDCSLGSHVNLKLAWTLGVPEVITVVKTLFTNEDMHRKRKALKLYRNFENWPHVVAIGAKNSCCFIGNLQQQEDFDPESLFINTVIIINVLSPSRSESRRTFTYTSEDFSKTYDVAVVSVTSLGFLPRSRTLLVGIDMGGIIKVALNPSSSIKSLPLQRPIRQIATVEPEDEPDRDEYFIAL</sequence>
<name>A0A9P1I2M5_9PELO</name>
<keyword evidence="1" id="KW-0802">TPR repeat</keyword>
<dbReference type="SUPFAM" id="SSF48452">
    <property type="entry name" value="TPR-like"/>
    <property type="match status" value="1"/>
</dbReference>
<reference evidence="4" key="1">
    <citation type="submission" date="2022-11" db="EMBL/GenBank/DDBJ databases">
        <authorList>
            <person name="Kikuchi T."/>
        </authorList>
    </citation>
    <scope>NUCLEOTIDE SEQUENCE</scope>
    <source>
        <strain evidence="4">PS1010</strain>
    </source>
</reference>
<dbReference type="OrthoDB" id="5871514at2759"/>
<keyword evidence="5" id="KW-1185">Reference proteome</keyword>
<dbReference type="InterPro" id="IPR011990">
    <property type="entry name" value="TPR-like_helical_dom_sf"/>
</dbReference>
<dbReference type="Proteomes" id="UP001152747">
    <property type="component" value="Unassembled WGS sequence"/>
</dbReference>
<evidence type="ECO:0000313" key="5">
    <source>
        <dbReference type="Proteomes" id="UP001152747"/>
    </source>
</evidence>
<comment type="caution">
    <text evidence="4">The sequence shown here is derived from an EMBL/GenBank/DDBJ whole genome shotgun (WGS) entry which is preliminary data.</text>
</comment>
<evidence type="ECO:0000256" key="1">
    <source>
        <dbReference type="PROSITE-ProRule" id="PRU00339"/>
    </source>
</evidence>
<dbReference type="AlphaFoldDB" id="A0A9P1I2M5"/>
<keyword evidence="2" id="KW-0175">Coiled coil</keyword>
<evidence type="ECO:0000256" key="3">
    <source>
        <dbReference type="SAM" id="MobiDB-lite"/>
    </source>
</evidence>
<evidence type="ECO:0000313" key="4">
    <source>
        <dbReference type="EMBL" id="CAI5437591.1"/>
    </source>
</evidence>
<evidence type="ECO:0000256" key="2">
    <source>
        <dbReference type="SAM" id="Coils"/>
    </source>
</evidence>